<protein>
    <recommendedName>
        <fullName evidence="1">Prolyl 4-hydroxylase N-terminal domain-containing protein</fullName>
    </recommendedName>
</protein>
<dbReference type="AlphaFoldDB" id="A0A1B6IRM9"/>
<feature type="domain" description="Prolyl 4-hydroxylase N-terminal" evidence="1">
    <location>
        <begin position="20"/>
        <end position="141"/>
    </location>
</feature>
<dbReference type="GO" id="GO:0005783">
    <property type="term" value="C:endoplasmic reticulum"/>
    <property type="evidence" value="ECO:0007669"/>
    <property type="project" value="InterPro"/>
</dbReference>
<dbReference type="InterPro" id="IPR011990">
    <property type="entry name" value="TPR-like_helical_dom_sf"/>
</dbReference>
<dbReference type="InterPro" id="IPR013547">
    <property type="entry name" value="P4H_N"/>
</dbReference>
<feature type="non-terminal residue" evidence="2">
    <location>
        <position position="364"/>
    </location>
</feature>
<dbReference type="Gene3D" id="6.10.140.1460">
    <property type="match status" value="1"/>
</dbReference>
<reference evidence="2" key="1">
    <citation type="submission" date="2015-11" db="EMBL/GenBank/DDBJ databases">
        <title>De novo transcriptome assembly of four potential Pierce s Disease insect vectors from Arizona vineyards.</title>
        <authorList>
            <person name="Tassone E.E."/>
        </authorList>
    </citation>
    <scope>NUCLEOTIDE SEQUENCE</scope>
</reference>
<dbReference type="GO" id="GO:0004656">
    <property type="term" value="F:procollagen-proline 4-dioxygenase activity"/>
    <property type="evidence" value="ECO:0007669"/>
    <property type="project" value="InterPro"/>
</dbReference>
<dbReference type="Gene3D" id="1.25.40.10">
    <property type="entry name" value="Tetratricopeptide repeat domain"/>
    <property type="match status" value="1"/>
</dbReference>
<dbReference type="Pfam" id="PF08336">
    <property type="entry name" value="P4Ha_N"/>
    <property type="match status" value="1"/>
</dbReference>
<feature type="non-terminal residue" evidence="2">
    <location>
        <position position="1"/>
    </location>
</feature>
<proteinExistence type="predicted"/>
<accession>A0A1B6IRM9</accession>
<name>A0A1B6IRM9_9HEMI</name>
<evidence type="ECO:0000259" key="1">
    <source>
        <dbReference type="Pfam" id="PF08336"/>
    </source>
</evidence>
<dbReference type="Gene3D" id="2.60.120.620">
    <property type="entry name" value="q2cbj1_9rhob like domain"/>
    <property type="match status" value="1"/>
</dbReference>
<organism evidence="2">
    <name type="scientific">Homalodisca liturata</name>
    <dbReference type="NCBI Taxonomy" id="320908"/>
    <lineage>
        <taxon>Eukaryota</taxon>
        <taxon>Metazoa</taxon>
        <taxon>Ecdysozoa</taxon>
        <taxon>Arthropoda</taxon>
        <taxon>Hexapoda</taxon>
        <taxon>Insecta</taxon>
        <taxon>Pterygota</taxon>
        <taxon>Neoptera</taxon>
        <taxon>Paraneoptera</taxon>
        <taxon>Hemiptera</taxon>
        <taxon>Auchenorrhyncha</taxon>
        <taxon>Membracoidea</taxon>
        <taxon>Cicadellidae</taxon>
        <taxon>Cicadellinae</taxon>
        <taxon>Proconiini</taxon>
        <taxon>Homalodisca</taxon>
    </lineage>
</organism>
<evidence type="ECO:0000313" key="2">
    <source>
        <dbReference type="EMBL" id="JAS89588.1"/>
    </source>
</evidence>
<gene>
    <name evidence="2" type="ORF">g.58992</name>
</gene>
<sequence>PVLMAVVLLPSTSCYNYFTSTDAMEDLYDLELFLVRYLENYIKEEQNILSLLSGRYEQAARSLSNIVNREHYVANPINSFSLLRRLTQDWPKTLSLLSHNKLKDLTLPTEEDMAGAVRALTRLQDVYSLSATSLASGHLPGTHKTAVLCAADCVAVAQLYYNRHDFQLATDWLLEALGKVHHDRTCPPGLILENLFITTCFEGDQDLSTYYLQELLEKYPLYIPPDHLVKDYNLALTGKCQEISDWKKLDKIKSVPELEQVEIDEYHRMCRGPLPALRELQCHLVHYNHSYLRLQPFKLEELYLEPPVVMFHDVVSDDEIAHFRKTAFSSMKRAKIVLPNGTVSAALYRTSHIAWLEDLCDRGQ</sequence>
<dbReference type="EMBL" id="GECU01018118">
    <property type="protein sequence ID" value="JAS89588.1"/>
    <property type="molecule type" value="Transcribed_RNA"/>
</dbReference>